<feature type="transmembrane region" description="Helical" evidence="1">
    <location>
        <begin position="7"/>
        <end position="26"/>
    </location>
</feature>
<dbReference type="AlphaFoldDB" id="A0A914MT32"/>
<keyword evidence="2" id="KW-1185">Reference proteome</keyword>
<accession>A0A914MT32</accession>
<keyword evidence="1" id="KW-1133">Transmembrane helix</keyword>
<keyword evidence="1" id="KW-0472">Membrane</keyword>
<protein>
    <submittedName>
        <fullName evidence="3">Candidate secreted effector</fullName>
    </submittedName>
</protein>
<sequence>MFCFSTPVAVIQFVWWLVLFVSQRLLRSSNMLGGWSFLVSLFFYIYIPQSGFLPCRGKEILNPRMGRVWGTRTRGRTNTRLDASLVLGVMPKFFLL</sequence>
<name>A0A914MT32_MELIC</name>
<evidence type="ECO:0000256" key="1">
    <source>
        <dbReference type="SAM" id="Phobius"/>
    </source>
</evidence>
<reference evidence="3" key="1">
    <citation type="submission" date="2022-11" db="UniProtKB">
        <authorList>
            <consortium name="WormBaseParasite"/>
        </authorList>
    </citation>
    <scope>IDENTIFICATION</scope>
</reference>
<organism evidence="2 3">
    <name type="scientific">Meloidogyne incognita</name>
    <name type="common">Southern root-knot nematode worm</name>
    <name type="synonym">Oxyuris incognita</name>
    <dbReference type="NCBI Taxonomy" id="6306"/>
    <lineage>
        <taxon>Eukaryota</taxon>
        <taxon>Metazoa</taxon>
        <taxon>Ecdysozoa</taxon>
        <taxon>Nematoda</taxon>
        <taxon>Chromadorea</taxon>
        <taxon>Rhabditida</taxon>
        <taxon>Tylenchina</taxon>
        <taxon>Tylenchomorpha</taxon>
        <taxon>Tylenchoidea</taxon>
        <taxon>Meloidogynidae</taxon>
        <taxon>Meloidogyninae</taxon>
        <taxon>Meloidogyne</taxon>
        <taxon>Meloidogyne incognita group</taxon>
    </lineage>
</organism>
<evidence type="ECO:0000313" key="2">
    <source>
        <dbReference type="Proteomes" id="UP000887563"/>
    </source>
</evidence>
<evidence type="ECO:0000313" key="3">
    <source>
        <dbReference type="WBParaSite" id="Minc3s02099g28271"/>
    </source>
</evidence>
<proteinExistence type="predicted"/>
<dbReference type="Proteomes" id="UP000887563">
    <property type="component" value="Unplaced"/>
</dbReference>
<feature type="transmembrane region" description="Helical" evidence="1">
    <location>
        <begin position="32"/>
        <end position="55"/>
    </location>
</feature>
<dbReference type="WBParaSite" id="Minc3s02099g28271">
    <property type="protein sequence ID" value="Minc3s02099g28271"/>
    <property type="gene ID" value="Minc3s02099g28271"/>
</dbReference>
<keyword evidence="1" id="KW-0812">Transmembrane</keyword>